<organism evidence="4">
    <name type="scientific">Arthrobacter saudimassiliensis</name>
    <dbReference type="NCBI Taxonomy" id="1461584"/>
    <lineage>
        <taxon>Bacteria</taxon>
        <taxon>Bacillati</taxon>
        <taxon>Actinomycetota</taxon>
        <taxon>Actinomycetes</taxon>
        <taxon>Micrococcales</taxon>
        <taxon>Micrococcaceae</taxon>
        <taxon>Arthrobacter</taxon>
    </lineage>
</organism>
<proteinExistence type="predicted"/>
<dbReference type="PANTHER" id="PTHR43877">
    <property type="entry name" value="AMINOALKYLPHOSPHONATE N-ACETYLTRANSFERASE-RELATED-RELATED"/>
    <property type="match status" value="1"/>
</dbReference>
<sequence>MSGSFDAAPPLRLRKVPWSNPVGADLRAAQQAELDARFGTARHDPAPPSEQDHEVFFIAYARSNGQPLGCGGLRRVDETTAEVKRLYVLPYARGSRVATSILAALEAHAWQAGYRTVTAEAGSAQPDGKRFYETAGYRMVPGYGPYADAPGSVCYAKDIGAGLRAVLPHPPA</sequence>
<evidence type="ECO:0000256" key="2">
    <source>
        <dbReference type="ARBA" id="ARBA00023315"/>
    </source>
</evidence>
<dbReference type="Pfam" id="PF00583">
    <property type="entry name" value="Acetyltransf_1"/>
    <property type="match status" value="1"/>
</dbReference>
<feature type="domain" description="N-acetyltransferase" evidence="3">
    <location>
        <begin position="11"/>
        <end position="160"/>
    </location>
</feature>
<dbReference type="EMBL" id="LN483070">
    <property type="protein sequence ID" value="CEA07370.1"/>
    <property type="molecule type" value="Genomic_DNA"/>
</dbReference>
<keyword evidence="1 4" id="KW-0808">Transferase</keyword>
<name>A0A078MM56_9MICC</name>
<dbReference type="InterPro" id="IPR050832">
    <property type="entry name" value="Bact_Acetyltransf"/>
</dbReference>
<dbReference type="InterPro" id="IPR016181">
    <property type="entry name" value="Acyl_CoA_acyltransferase"/>
</dbReference>
<evidence type="ECO:0000256" key="1">
    <source>
        <dbReference type="ARBA" id="ARBA00022679"/>
    </source>
</evidence>
<dbReference type="AlphaFoldDB" id="A0A078MM56"/>
<keyword evidence="2" id="KW-0012">Acyltransferase</keyword>
<dbReference type="GO" id="GO:0016747">
    <property type="term" value="F:acyltransferase activity, transferring groups other than amino-acyl groups"/>
    <property type="evidence" value="ECO:0007669"/>
    <property type="project" value="InterPro"/>
</dbReference>
<dbReference type="InterPro" id="IPR000182">
    <property type="entry name" value="GNAT_dom"/>
</dbReference>
<protein>
    <submittedName>
        <fullName evidence="4">Acetyltransferase (GNAT) family protein</fullName>
    </submittedName>
</protein>
<dbReference type="SUPFAM" id="SSF55729">
    <property type="entry name" value="Acyl-CoA N-acyltransferases (Nat)"/>
    <property type="match status" value="1"/>
</dbReference>
<evidence type="ECO:0000313" key="4">
    <source>
        <dbReference type="EMBL" id="CEA07370.1"/>
    </source>
</evidence>
<dbReference type="Gene3D" id="3.40.630.30">
    <property type="match status" value="1"/>
</dbReference>
<gene>
    <name evidence="4" type="ORF">BN1051_00683</name>
</gene>
<reference evidence="4" key="1">
    <citation type="submission" date="2014-07" db="EMBL/GenBank/DDBJ databases">
        <authorList>
            <person name="Urmite Genomes Urmite Genomes"/>
        </authorList>
    </citation>
    <scope>NUCLEOTIDE SEQUENCE</scope>
    <source>
        <strain evidence="4">11W110_air</strain>
    </source>
</reference>
<accession>A0A078MM56</accession>
<dbReference type="PROSITE" id="PS51186">
    <property type="entry name" value="GNAT"/>
    <property type="match status" value="1"/>
</dbReference>
<dbReference type="PATRIC" id="fig|1461584.3.peg.672"/>
<dbReference type="PANTHER" id="PTHR43877:SF2">
    <property type="entry name" value="AMINOALKYLPHOSPHONATE N-ACETYLTRANSFERASE-RELATED"/>
    <property type="match status" value="1"/>
</dbReference>
<dbReference type="CDD" id="cd04301">
    <property type="entry name" value="NAT_SF"/>
    <property type="match status" value="1"/>
</dbReference>
<evidence type="ECO:0000259" key="3">
    <source>
        <dbReference type="PROSITE" id="PS51186"/>
    </source>
</evidence>